<proteinExistence type="predicted"/>
<dbReference type="Proteomes" id="UP000321927">
    <property type="component" value="Unassembled WGS sequence"/>
</dbReference>
<feature type="chain" id="PRO_5016071572" evidence="1">
    <location>
        <begin position="26"/>
        <end position="322"/>
    </location>
</feature>
<evidence type="ECO:0000313" key="5">
    <source>
        <dbReference type="Proteomes" id="UP000249115"/>
    </source>
</evidence>
<feature type="signal peptide" evidence="1">
    <location>
        <begin position="1"/>
        <end position="25"/>
    </location>
</feature>
<accession>A0A2W7S8D2</accession>
<dbReference type="RefSeq" id="WP_086501109.1">
    <property type="nucleotide sequence ID" value="NZ_MSSV01000007.1"/>
</dbReference>
<protein>
    <submittedName>
        <fullName evidence="3">CHRD domain-containing protein</fullName>
    </submittedName>
</protein>
<evidence type="ECO:0000313" key="4">
    <source>
        <dbReference type="EMBL" id="TXD77521.1"/>
    </source>
</evidence>
<comment type="caution">
    <text evidence="3">The sequence shown here is derived from an EMBL/GenBank/DDBJ whole genome shotgun (WGS) entry which is preliminary data.</text>
</comment>
<feature type="domain" description="CHRD" evidence="2">
    <location>
        <begin position="54"/>
        <end position="189"/>
    </location>
</feature>
<dbReference type="OrthoDB" id="571052at2"/>
<dbReference type="Pfam" id="PF07452">
    <property type="entry name" value="CHRD"/>
    <property type="match status" value="2"/>
</dbReference>
<organism evidence="3 5">
    <name type="scientific">Algoriphagus ratkowskyi</name>
    <dbReference type="NCBI Taxonomy" id="57028"/>
    <lineage>
        <taxon>Bacteria</taxon>
        <taxon>Pseudomonadati</taxon>
        <taxon>Bacteroidota</taxon>
        <taxon>Cytophagia</taxon>
        <taxon>Cytophagales</taxon>
        <taxon>Cyclobacteriaceae</taxon>
        <taxon>Algoriphagus</taxon>
    </lineage>
</organism>
<evidence type="ECO:0000313" key="6">
    <source>
        <dbReference type="Proteomes" id="UP000321927"/>
    </source>
</evidence>
<evidence type="ECO:0000259" key="2">
    <source>
        <dbReference type="PROSITE" id="PS50933"/>
    </source>
</evidence>
<gene>
    <name evidence="4" type="ORF">ESW18_12055</name>
    <name evidence="3" type="ORF">LV84_01221</name>
</gene>
<evidence type="ECO:0000256" key="1">
    <source>
        <dbReference type="SAM" id="SignalP"/>
    </source>
</evidence>
<dbReference type="EMBL" id="VORV01000007">
    <property type="protein sequence ID" value="TXD77521.1"/>
    <property type="molecule type" value="Genomic_DNA"/>
</dbReference>
<dbReference type="AlphaFoldDB" id="A0A2W7S8D2"/>
<dbReference type="Proteomes" id="UP000249115">
    <property type="component" value="Unassembled WGS sequence"/>
</dbReference>
<keyword evidence="1" id="KW-0732">Signal</keyword>
<reference evidence="3 5" key="1">
    <citation type="submission" date="2018-06" db="EMBL/GenBank/DDBJ databases">
        <title>Genomic Encyclopedia of Archaeal and Bacterial Type Strains, Phase II (KMG-II): from individual species to whole genera.</title>
        <authorList>
            <person name="Goeker M."/>
        </authorList>
    </citation>
    <scope>NUCLEOTIDE SEQUENCE [LARGE SCALE GENOMIC DNA]</scope>
    <source>
        <strain evidence="3 5">DSM 22686</strain>
    </source>
</reference>
<keyword evidence="6" id="KW-1185">Reference proteome</keyword>
<dbReference type="EMBL" id="QKZU01000004">
    <property type="protein sequence ID" value="PZX59195.1"/>
    <property type="molecule type" value="Genomic_DNA"/>
</dbReference>
<dbReference type="InterPro" id="IPR010895">
    <property type="entry name" value="CHRD"/>
</dbReference>
<sequence>MKNSFQKLMSLAFLAFVAFSCQNLQDVSPVMNQASDDNAIASASESDPNARKGQLAEFGAFLIGTEENPAVISPGSGAARITQVDGNTLKFEVRVANTTGILFAHLHKAVTGSNGGVVVTLLPTQSPSGLMNGVIAEGMIDASNLSGALKGMSISDLIKEMEEGRIYVNVHTSANPSGELRGQVSMVKSNDNKNYGAKLTGSNEVPSVMSSGSGIAKFNFSNDGNSASFHVNVAGLSDVRFAHIHFAKAGANGGVVFTLRMDKVNGPVSGLYAKGEIMPMKFSGQLLGGDLIILREAFRTGNAYVNVHSDKFPGGELRGQVD</sequence>
<evidence type="ECO:0000313" key="3">
    <source>
        <dbReference type="EMBL" id="PZX59195.1"/>
    </source>
</evidence>
<name>A0A2W7S8D2_9BACT</name>
<reference evidence="4 6" key="2">
    <citation type="submission" date="2019-08" db="EMBL/GenBank/DDBJ databases">
        <title>Genome of Algoriphagus ratkowskyi IC026.</title>
        <authorList>
            <person name="Bowman J.P."/>
        </authorList>
    </citation>
    <scope>NUCLEOTIDE SEQUENCE [LARGE SCALE GENOMIC DNA]</scope>
    <source>
        <strain evidence="4 6">IC026</strain>
    </source>
</reference>
<feature type="domain" description="CHRD" evidence="2">
    <location>
        <begin position="191"/>
        <end position="322"/>
    </location>
</feature>
<dbReference type="PROSITE" id="PS50933">
    <property type="entry name" value="CHRD"/>
    <property type="match status" value="2"/>
</dbReference>
<dbReference type="PROSITE" id="PS51257">
    <property type="entry name" value="PROKAR_LIPOPROTEIN"/>
    <property type="match status" value="1"/>
</dbReference>
<dbReference type="SMART" id="SM00754">
    <property type="entry name" value="CHRD"/>
    <property type="match status" value="2"/>
</dbReference>